<proteinExistence type="predicted"/>
<dbReference type="InterPro" id="IPR010387">
    <property type="entry name" value="QueT"/>
</dbReference>
<evidence type="ECO:0000313" key="1">
    <source>
        <dbReference type="EMBL" id="BCR35932.1"/>
    </source>
</evidence>
<dbReference type="PIRSF" id="PIRSF031501">
    <property type="entry name" value="QueT"/>
    <property type="match status" value="1"/>
</dbReference>
<gene>
    <name evidence="1" type="ORF">MPAN_008250</name>
</gene>
<dbReference type="PANTHER" id="PTHR40044">
    <property type="entry name" value="INTEGRAL MEMBRANE PROTEIN-RELATED"/>
    <property type="match status" value="1"/>
</dbReference>
<dbReference type="EMBL" id="AP024412">
    <property type="protein sequence ID" value="BCR35932.1"/>
    <property type="molecule type" value="Genomic_DNA"/>
</dbReference>
<accession>A0A7U9TIE9</accession>
<name>A0A7U9TIE9_9MOLU</name>
<keyword evidence="2" id="KW-1185">Reference proteome</keyword>
<organism evidence="1 2">
    <name type="scientific">Mariniplasma anaerobium</name>
    <dbReference type="NCBI Taxonomy" id="2735436"/>
    <lineage>
        <taxon>Bacteria</taxon>
        <taxon>Bacillati</taxon>
        <taxon>Mycoplasmatota</taxon>
        <taxon>Mollicutes</taxon>
        <taxon>Acholeplasmatales</taxon>
        <taxon>Acholeplasmataceae</taxon>
        <taxon>Mariniplasma</taxon>
    </lineage>
</organism>
<sequence>MKNFELKDFIKQSTIASIYVVLVFIFQFLSFETIQFRIAEFLLILVFFDKKSIVGLLIGTFLANYLMSPYGLVDALFGTLASFLALVLMMIFSKYKLISLIFPALSNALVIGLMISLMNDIPFLPIASWVFLGEAVVMYVVGYPLYIYFNKNKHFKEMMGS</sequence>
<evidence type="ECO:0000313" key="2">
    <source>
        <dbReference type="Proteomes" id="UP000620133"/>
    </source>
</evidence>
<dbReference type="PANTHER" id="PTHR40044:SF1">
    <property type="entry name" value="INTEGRAL MEMBRANE PROTEIN"/>
    <property type="match status" value="1"/>
</dbReference>
<dbReference type="Proteomes" id="UP000620133">
    <property type="component" value="Chromosome"/>
</dbReference>
<dbReference type="AlphaFoldDB" id="A0A7U9TIE9"/>
<reference evidence="1" key="1">
    <citation type="submission" date="2021-01" db="EMBL/GenBank/DDBJ databases">
        <title>Draft genome sequence of Acholeplasmataceae bacterium strain Mahy22.</title>
        <authorList>
            <person name="Watanabe M."/>
            <person name="Kojima H."/>
            <person name="Fukui M."/>
        </authorList>
    </citation>
    <scope>NUCLEOTIDE SEQUENCE</scope>
    <source>
        <strain evidence="1">Mahy22</strain>
    </source>
</reference>
<dbReference type="KEGG" id="manr:MPAN_008250"/>
<dbReference type="Pfam" id="PF06177">
    <property type="entry name" value="QueT"/>
    <property type="match status" value="1"/>
</dbReference>
<protein>
    <submittedName>
        <fullName evidence="1">Membrane protein</fullName>
    </submittedName>
</protein>
<dbReference type="RefSeq" id="WP_176239777.1">
    <property type="nucleotide sequence ID" value="NZ_AP024412.1"/>
</dbReference>